<protein>
    <recommendedName>
        <fullName evidence="6">AP complex subunit beta</fullName>
    </recommendedName>
</protein>
<evidence type="ECO:0000259" key="7">
    <source>
        <dbReference type="Pfam" id="PF01602"/>
    </source>
</evidence>
<dbReference type="InParanoid" id="I6NCS6"/>
<keyword evidence="5 6" id="KW-0472">Membrane</keyword>
<keyword evidence="3 6" id="KW-0813">Transport</keyword>
<name>I6NCS6_ERECY</name>
<evidence type="ECO:0000256" key="1">
    <source>
        <dbReference type="ARBA" id="ARBA00004308"/>
    </source>
</evidence>
<dbReference type="PANTHER" id="PTHR11134">
    <property type="entry name" value="ADAPTOR COMPLEX SUBUNIT BETA FAMILY MEMBER"/>
    <property type="match status" value="1"/>
</dbReference>
<evidence type="ECO:0000256" key="4">
    <source>
        <dbReference type="ARBA" id="ARBA00022927"/>
    </source>
</evidence>
<dbReference type="KEGG" id="erc:Ecym_5078"/>
<dbReference type="GO" id="GO:0030276">
    <property type="term" value="F:clathrin binding"/>
    <property type="evidence" value="ECO:0007669"/>
    <property type="project" value="InterPro"/>
</dbReference>
<dbReference type="OMA" id="RIFARYK"/>
<dbReference type="eggNOG" id="KOG1061">
    <property type="taxonomic scope" value="Eukaryota"/>
</dbReference>
<dbReference type="FunCoup" id="I6NCS6">
    <property type="interactions" value="118"/>
</dbReference>
<dbReference type="OrthoDB" id="10254310at2759"/>
<keyword evidence="9" id="KW-1185">Reference proteome</keyword>
<reference evidence="8 9" key="1">
    <citation type="journal article" date="2011" name="G3 (Bethesda)">
        <title>Genome evolution in the Eremothecium clade of the Saccharomyces complex revealed by comparative genomics.</title>
        <authorList>
            <person name="Wendland J."/>
            <person name="Walther A."/>
        </authorList>
    </citation>
    <scope>NUCLEOTIDE SEQUENCE [LARGE SCALE GENOMIC DNA]</scope>
    <source>
        <strain evidence="9">CBS 270.75 / DBVPG 7215 / KCTC 17166 / NRRL Y-17582</strain>
    </source>
</reference>
<dbReference type="PIRSF" id="PIRSF002291">
    <property type="entry name" value="AP_complex_beta"/>
    <property type="match status" value="1"/>
</dbReference>
<dbReference type="EMBL" id="CP002501">
    <property type="protein sequence ID" value="AET39868.1"/>
    <property type="molecule type" value="Genomic_DNA"/>
</dbReference>
<evidence type="ECO:0000256" key="2">
    <source>
        <dbReference type="ARBA" id="ARBA00006613"/>
    </source>
</evidence>
<dbReference type="GeneID" id="11472909"/>
<dbReference type="HOGENOM" id="CLU_006320_4_4_1"/>
<evidence type="ECO:0000313" key="9">
    <source>
        <dbReference type="Proteomes" id="UP000006790"/>
    </source>
</evidence>
<feature type="domain" description="Clathrin/coatomer adaptor adaptin-like N-terminal" evidence="7">
    <location>
        <begin position="22"/>
        <end position="541"/>
    </location>
</feature>
<dbReference type="GO" id="GO:0016192">
    <property type="term" value="P:vesicle-mediated transport"/>
    <property type="evidence" value="ECO:0007669"/>
    <property type="project" value="InterPro"/>
</dbReference>
<dbReference type="Proteomes" id="UP000006790">
    <property type="component" value="Chromosome 5"/>
</dbReference>
<dbReference type="Pfam" id="PF01602">
    <property type="entry name" value="Adaptin_N"/>
    <property type="match status" value="1"/>
</dbReference>
<dbReference type="AlphaFoldDB" id="I6NCS6"/>
<dbReference type="STRING" id="931890.I6NCS6"/>
<dbReference type="Gene3D" id="1.25.10.10">
    <property type="entry name" value="Leucine-rich Repeat Variant"/>
    <property type="match status" value="1"/>
</dbReference>
<evidence type="ECO:0000256" key="6">
    <source>
        <dbReference type="PIRNR" id="PIRNR002291"/>
    </source>
</evidence>
<dbReference type="InterPro" id="IPR011989">
    <property type="entry name" value="ARM-like"/>
</dbReference>
<gene>
    <name evidence="8" type="ordered locus">Ecym_5078</name>
</gene>
<dbReference type="InterPro" id="IPR002553">
    <property type="entry name" value="Clathrin/coatomer_adapt-like_N"/>
</dbReference>
<dbReference type="RefSeq" id="XP_003646685.1">
    <property type="nucleotide sequence ID" value="XM_003646637.1"/>
</dbReference>
<evidence type="ECO:0000256" key="3">
    <source>
        <dbReference type="ARBA" id="ARBA00022448"/>
    </source>
</evidence>
<accession>I6NCS6</accession>
<proteinExistence type="inferred from homology"/>
<keyword evidence="4 6" id="KW-0653">Protein transport</keyword>
<comment type="similarity">
    <text evidence="2 6">Belongs to the adaptor complexes large subunit family.</text>
</comment>
<organism evidence="8 9">
    <name type="scientific">Eremothecium cymbalariae (strain CBS 270.75 / DBVPG 7215 / KCTC 17166 / NRRL Y-17582)</name>
    <name type="common">Yeast</name>
    <dbReference type="NCBI Taxonomy" id="931890"/>
    <lineage>
        <taxon>Eukaryota</taxon>
        <taxon>Fungi</taxon>
        <taxon>Dikarya</taxon>
        <taxon>Ascomycota</taxon>
        <taxon>Saccharomycotina</taxon>
        <taxon>Saccharomycetes</taxon>
        <taxon>Saccharomycetales</taxon>
        <taxon>Saccharomycetaceae</taxon>
        <taxon>Eremothecium</taxon>
    </lineage>
</organism>
<dbReference type="SUPFAM" id="SSF48371">
    <property type="entry name" value="ARM repeat"/>
    <property type="match status" value="1"/>
</dbReference>
<dbReference type="GO" id="GO:0030122">
    <property type="term" value="C:AP-2 adaptor complex"/>
    <property type="evidence" value="ECO:0007669"/>
    <property type="project" value="EnsemblFungi"/>
</dbReference>
<comment type="function">
    <text evidence="6">Adaptins are components of the adaptor complexes which link clathrin to receptors in coated vesicles. Clathrin-associated protein complexes are believed to interact with the cytoplasmic tails of membrane proteins, leading to their selection and concentration.</text>
</comment>
<evidence type="ECO:0000313" key="8">
    <source>
        <dbReference type="EMBL" id="AET39868.1"/>
    </source>
</evidence>
<dbReference type="GO" id="GO:0006886">
    <property type="term" value="P:intracellular protein transport"/>
    <property type="evidence" value="ECO:0007669"/>
    <property type="project" value="InterPro"/>
</dbReference>
<sequence length="690" mass="79733">MSDQWIFTEYTANELQAEFRSDNSKKLRNVANRKRHALRKIMVNLTMGNYSEMVKLFPEVIECMKVDDDLEVKRICHDYLITLGSAKPEKVSEALPILLRDLNQTTDEQLKIMACRTICSIPLHETVNEAFKYIYDLISKNSPYILLKKTAISALPKLDLFDHCKTMEIVELLYSELQYAQQDPTVLTSILDSLYKIHDQNESMGQLVISYEVCEKMLLMLSKLNEWDKSILLDHLCISYVPESHEEAHKLIEIVVPQLQHANSSVVLNCLKLITYASNYVESIEQELVSKISNSVIALLSKPPELKFLVLRNVILILLSRDRSFLDLEVSYFFIEYNDMIYIKDTKLEILYLLADAENLPQILNELKEYGTDIDIQMSRKAIRAIGNLAVKLESSVKECVNVLIELLGFGVEYIVQEIVSVIKNIMRKYPDDFAYIVPTLTEYIDSIKEPEPKSALVWIISEYSDMLTNFLDLFGEFVYTYKEQHLEVQYTILNCIVVYFVRHPSEESEKLCIHVLKCATEELDNPDLRDRAFIYWRLLTFARQQSKAGLNDETIIEIIDGRLPLIVLNNKLDPYIIEELELNIGTIASVYLKPVSQVFRMSKPKSLPKSPALNQNKNELRIFSGNSDLNSKLFDHKQSFYRQSNDNLVKTMDDYDKPAEKVNQLRKRASTLLLSGTKLGRKLSMKKPF</sequence>
<comment type="subcellular location">
    <subcellularLocation>
        <location evidence="1">Endomembrane system</location>
    </subcellularLocation>
</comment>
<evidence type="ECO:0000256" key="5">
    <source>
        <dbReference type="ARBA" id="ARBA00023136"/>
    </source>
</evidence>
<dbReference type="InterPro" id="IPR016024">
    <property type="entry name" value="ARM-type_fold"/>
</dbReference>
<dbReference type="InterPro" id="IPR026739">
    <property type="entry name" value="AP_beta"/>
</dbReference>
<dbReference type="InterPro" id="IPR016342">
    <property type="entry name" value="AP_complex_bsu_1_2_4"/>
</dbReference>